<dbReference type="EMBL" id="HBFQ01032072">
    <property type="protein sequence ID" value="CAD8848217.1"/>
    <property type="molecule type" value="Transcribed_RNA"/>
</dbReference>
<protein>
    <submittedName>
        <fullName evidence="2">Uncharacterized protein</fullName>
    </submittedName>
</protein>
<reference evidence="2" key="1">
    <citation type="submission" date="2021-01" db="EMBL/GenBank/DDBJ databases">
        <authorList>
            <person name="Corre E."/>
            <person name="Pelletier E."/>
            <person name="Niang G."/>
            <person name="Scheremetjew M."/>
            <person name="Finn R."/>
            <person name="Kale V."/>
            <person name="Holt S."/>
            <person name="Cochrane G."/>
            <person name="Meng A."/>
            <person name="Brown T."/>
            <person name="Cohen L."/>
        </authorList>
    </citation>
    <scope>NUCLEOTIDE SEQUENCE</scope>
</reference>
<evidence type="ECO:0000256" key="1">
    <source>
        <dbReference type="SAM" id="MobiDB-lite"/>
    </source>
</evidence>
<gene>
    <name evidence="2" type="ORF">NSCI0253_LOCUS22567</name>
</gene>
<evidence type="ECO:0000313" key="2">
    <source>
        <dbReference type="EMBL" id="CAD8848217.1"/>
    </source>
</evidence>
<accession>A0A7S1AAW4</accession>
<name>A0A7S1AAW4_NOCSC</name>
<organism evidence="2">
    <name type="scientific">Noctiluca scintillans</name>
    <name type="common">Sea sparkle</name>
    <name type="synonym">Red tide dinoflagellate</name>
    <dbReference type="NCBI Taxonomy" id="2966"/>
    <lineage>
        <taxon>Eukaryota</taxon>
        <taxon>Sar</taxon>
        <taxon>Alveolata</taxon>
        <taxon>Dinophyceae</taxon>
        <taxon>Noctilucales</taxon>
        <taxon>Noctilucaceae</taxon>
        <taxon>Noctiluca</taxon>
    </lineage>
</organism>
<dbReference type="AlphaFoldDB" id="A0A7S1AAW4"/>
<sequence>MVQPYLSSRQRDAVDNERRFRAFASELDMQRRQIDKLSEVVMELHSARQDDWASWRSRESSLVDEARVALEDRDFCWLAEVQIADDLRNERRRRIDAQAELSAVEQRAEKEPSMEAEAMEMRKWRLIGERALDREERVLAGERAADDERRRAENKFARSRQEFAHHVAETEVRVEAREAEALSEAWRLSSELRTEIEARRQAPSVVAAAGSGEAGLRPSRRPLSRLEEVLRSAGNSRVA</sequence>
<feature type="compositionally biased region" description="Low complexity" evidence="1">
    <location>
        <begin position="202"/>
        <end position="217"/>
    </location>
</feature>
<feature type="region of interest" description="Disordered" evidence="1">
    <location>
        <begin position="199"/>
        <end position="221"/>
    </location>
</feature>
<proteinExistence type="predicted"/>